<evidence type="ECO:0000259" key="5">
    <source>
        <dbReference type="PROSITE" id="PS50893"/>
    </source>
</evidence>
<protein>
    <submittedName>
        <fullName evidence="6">ABC-2 type transport system ATP-binding protein</fullName>
    </submittedName>
</protein>
<feature type="domain" description="ABC transporter" evidence="5">
    <location>
        <begin position="6"/>
        <end position="236"/>
    </location>
</feature>
<proteinExistence type="inferred from homology"/>
<dbReference type="EMBL" id="JAGGLG010000022">
    <property type="protein sequence ID" value="MBP2019101.1"/>
    <property type="molecule type" value="Genomic_DNA"/>
</dbReference>
<comment type="similarity">
    <text evidence="1">Belongs to the ABC transporter superfamily.</text>
</comment>
<sequence>MAETVIQTRGLVKRYGDFTAVDGLDLEVRAGEVFGLLGPNGAGKTTTILMLLGLTEPTEGSIRVLGHDPVREPIAVKRITGYLPDNVGFYDELTGRQNLFYTAELNGIARREAAPEIDRLLGRVGLAHAADTRVGAYSRGMRQRLGVADVLLKKPRVVIMDEPTLGLDPEGARAFLQLIRELADEGMTVLLSSHLLHQVQAVCDRVAIFVKGQMIACGPVEELAEQALSGEPLRLEVEFSPCPPELLAELERLDGVESVRRLEEGEHPGGPAPAGGVVRLELVCRKELRPEVSRLAAAHGAAVMHLSQVGRSLDDIYRRYFAEGGEGDGGSSKGAA</sequence>
<dbReference type="GO" id="GO:0005524">
    <property type="term" value="F:ATP binding"/>
    <property type="evidence" value="ECO:0007669"/>
    <property type="project" value="UniProtKB-KW"/>
</dbReference>
<dbReference type="InterPro" id="IPR003439">
    <property type="entry name" value="ABC_transporter-like_ATP-bd"/>
</dbReference>
<dbReference type="Pfam" id="PF00005">
    <property type="entry name" value="ABC_tran"/>
    <property type="match status" value="1"/>
</dbReference>
<evidence type="ECO:0000313" key="7">
    <source>
        <dbReference type="Proteomes" id="UP001519289"/>
    </source>
</evidence>
<keyword evidence="3" id="KW-0547">Nucleotide-binding</keyword>
<keyword evidence="2" id="KW-0813">Transport</keyword>
<evidence type="ECO:0000256" key="4">
    <source>
        <dbReference type="ARBA" id="ARBA00022840"/>
    </source>
</evidence>
<dbReference type="Proteomes" id="UP001519289">
    <property type="component" value="Unassembled WGS sequence"/>
</dbReference>
<keyword evidence="4 6" id="KW-0067">ATP-binding</keyword>
<dbReference type="InterPro" id="IPR027417">
    <property type="entry name" value="P-loop_NTPase"/>
</dbReference>
<dbReference type="PANTHER" id="PTHR43335">
    <property type="entry name" value="ABC TRANSPORTER, ATP-BINDING PROTEIN"/>
    <property type="match status" value="1"/>
</dbReference>
<dbReference type="PANTHER" id="PTHR43335:SF11">
    <property type="entry name" value="ABC TRANSPORTER RELATED"/>
    <property type="match status" value="1"/>
</dbReference>
<dbReference type="InterPro" id="IPR003593">
    <property type="entry name" value="AAA+_ATPase"/>
</dbReference>
<dbReference type="SUPFAM" id="SSF52540">
    <property type="entry name" value="P-loop containing nucleoside triphosphate hydrolases"/>
    <property type="match status" value="1"/>
</dbReference>
<comment type="caution">
    <text evidence="6">The sequence shown here is derived from an EMBL/GenBank/DDBJ whole genome shotgun (WGS) entry which is preliminary data.</text>
</comment>
<evidence type="ECO:0000256" key="1">
    <source>
        <dbReference type="ARBA" id="ARBA00005417"/>
    </source>
</evidence>
<dbReference type="RefSeq" id="WP_342589482.1">
    <property type="nucleotide sequence ID" value="NZ_JAGGLG010000022.1"/>
</dbReference>
<dbReference type="CDD" id="cd03230">
    <property type="entry name" value="ABC_DR_subfamily_A"/>
    <property type="match status" value="1"/>
</dbReference>
<reference evidence="6 7" key="1">
    <citation type="submission" date="2021-03" db="EMBL/GenBank/DDBJ databases">
        <title>Genomic Encyclopedia of Type Strains, Phase IV (KMG-IV): sequencing the most valuable type-strain genomes for metagenomic binning, comparative biology and taxonomic classification.</title>
        <authorList>
            <person name="Goeker M."/>
        </authorList>
    </citation>
    <scope>NUCLEOTIDE SEQUENCE [LARGE SCALE GENOMIC DNA]</scope>
    <source>
        <strain evidence="6 7">DSM 27138</strain>
    </source>
</reference>
<evidence type="ECO:0000256" key="3">
    <source>
        <dbReference type="ARBA" id="ARBA00022741"/>
    </source>
</evidence>
<organism evidence="6 7">
    <name type="scientific">Symbiobacterium terraclitae</name>
    <dbReference type="NCBI Taxonomy" id="557451"/>
    <lineage>
        <taxon>Bacteria</taxon>
        <taxon>Bacillati</taxon>
        <taxon>Bacillota</taxon>
        <taxon>Clostridia</taxon>
        <taxon>Eubacteriales</taxon>
        <taxon>Symbiobacteriaceae</taxon>
        <taxon>Symbiobacterium</taxon>
    </lineage>
</organism>
<evidence type="ECO:0000313" key="6">
    <source>
        <dbReference type="EMBL" id="MBP2019101.1"/>
    </source>
</evidence>
<accession>A0ABS4JVU5</accession>
<keyword evidence="7" id="KW-1185">Reference proteome</keyword>
<evidence type="ECO:0000256" key="2">
    <source>
        <dbReference type="ARBA" id="ARBA00022448"/>
    </source>
</evidence>
<dbReference type="PROSITE" id="PS50893">
    <property type="entry name" value="ABC_TRANSPORTER_2"/>
    <property type="match status" value="1"/>
</dbReference>
<gene>
    <name evidence="6" type="ORF">J2Z79_002518</name>
</gene>
<dbReference type="SMART" id="SM00382">
    <property type="entry name" value="AAA"/>
    <property type="match status" value="1"/>
</dbReference>
<name>A0ABS4JVU5_9FIRM</name>
<dbReference type="Gene3D" id="3.40.50.300">
    <property type="entry name" value="P-loop containing nucleotide triphosphate hydrolases"/>
    <property type="match status" value="1"/>
</dbReference>